<dbReference type="Pfam" id="PF08241">
    <property type="entry name" value="Methyltransf_11"/>
    <property type="match status" value="1"/>
</dbReference>
<reference evidence="2 3" key="1">
    <citation type="submission" date="2019-03" db="EMBL/GenBank/DDBJ databases">
        <title>Genomic Encyclopedia of Archaeal and Bacterial Type Strains, Phase II (KMG-II): from individual species to whole genera.</title>
        <authorList>
            <person name="Goeker M."/>
        </authorList>
    </citation>
    <scope>NUCLEOTIDE SEQUENCE [LARGE SCALE GENOMIC DNA]</scope>
    <source>
        <strain evidence="2 3">DSM 19035</strain>
    </source>
</reference>
<dbReference type="CDD" id="cd02440">
    <property type="entry name" value="AdoMet_MTases"/>
    <property type="match status" value="1"/>
</dbReference>
<protein>
    <submittedName>
        <fullName evidence="2">Methyltransferase family protein</fullName>
    </submittedName>
</protein>
<comment type="caution">
    <text evidence="2">The sequence shown here is derived from an EMBL/GenBank/DDBJ whole genome shotgun (WGS) entry which is preliminary data.</text>
</comment>
<dbReference type="InterPro" id="IPR013216">
    <property type="entry name" value="Methyltransf_11"/>
</dbReference>
<keyword evidence="2" id="KW-0808">Transferase</keyword>
<sequence length="235" mass="26772">MQHIAIKEKHKCNLCGGFVIKLPEILFKERANGPFAYRCISCRSTFIHWALAEVFASLHLPKNPVIYELSSHGAFYNYLKRNFDHLTTSDYMDGITSGTMYKGRTMQNVEHLTYFSDTFDVVTSTEVFEHVINDHQGFTEVLRVLKPGGIFCFTVPLDLKSGQTTERAYVDDSGQIVHILEPEYHGDYMKNGILAFRNYGTDILDKLKAAGFSTAEIFVVANKFNFSKEVIVCRK</sequence>
<dbReference type="Proteomes" id="UP000295620">
    <property type="component" value="Unassembled WGS sequence"/>
</dbReference>
<evidence type="ECO:0000259" key="1">
    <source>
        <dbReference type="Pfam" id="PF08241"/>
    </source>
</evidence>
<dbReference type="Gene3D" id="3.40.50.150">
    <property type="entry name" value="Vaccinia Virus protein VP39"/>
    <property type="match status" value="1"/>
</dbReference>
<dbReference type="InterPro" id="IPR029063">
    <property type="entry name" value="SAM-dependent_MTases_sf"/>
</dbReference>
<organism evidence="2 3">
    <name type="scientific">Pedobacter metabolipauper</name>
    <dbReference type="NCBI Taxonomy" id="425513"/>
    <lineage>
        <taxon>Bacteria</taxon>
        <taxon>Pseudomonadati</taxon>
        <taxon>Bacteroidota</taxon>
        <taxon>Sphingobacteriia</taxon>
        <taxon>Sphingobacteriales</taxon>
        <taxon>Sphingobacteriaceae</taxon>
        <taxon>Pedobacter</taxon>
    </lineage>
</organism>
<keyword evidence="3" id="KW-1185">Reference proteome</keyword>
<dbReference type="SUPFAM" id="SSF53335">
    <property type="entry name" value="S-adenosyl-L-methionine-dependent methyltransferases"/>
    <property type="match status" value="1"/>
</dbReference>
<dbReference type="RefSeq" id="WP_133575947.1">
    <property type="nucleotide sequence ID" value="NZ_SNYC01000004.1"/>
</dbReference>
<dbReference type="EMBL" id="SNYC01000004">
    <property type="protein sequence ID" value="TDQ09897.1"/>
    <property type="molecule type" value="Genomic_DNA"/>
</dbReference>
<dbReference type="GO" id="GO:0008757">
    <property type="term" value="F:S-adenosylmethionine-dependent methyltransferase activity"/>
    <property type="evidence" value="ECO:0007669"/>
    <property type="project" value="InterPro"/>
</dbReference>
<evidence type="ECO:0000313" key="2">
    <source>
        <dbReference type="EMBL" id="TDQ09897.1"/>
    </source>
</evidence>
<evidence type="ECO:0000313" key="3">
    <source>
        <dbReference type="Proteomes" id="UP000295620"/>
    </source>
</evidence>
<feature type="domain" description="Methyltransferase type 11" evidence="1">
    <location>
        <begin position="73"/>
        <end position="153"/>
    </location>
</feature>
<name>A0A4V3D1B2_9SPHI</name>
<gene>
    <name evidence="2" type="ORF">ATK78_2056</name>
</gene>
<proteinExistence type="predicted"/>
<accession>A0A4V3D1B2</accession>
<dbReference type="AlphaFoldDB" id="A0A4V3D1B2"/>
<keyword evidence="2" id="KW-0489">Methyltransferase</keyword>
<dbReference type="GO" id="GO:0032259">
    <property type="term" value="P:methylation"/>
    <property type="evidence" value="ECO:0007669"/>
    <property type="project" value="UniProtKB-KW"/>
</dbReference>
<dbReference type="OrthoDB" id="3896938at2"/>